<sequence length="74" mass="8178">MTTNSDGRPEMCASLGILSPAAAAIQVEHSAPGGCKPLYRWVARQEQDMEVFETDLFNVWTDEAKRFSACSNQI</sequence>
<protein>
    <submittedName>
        <fullName evidence="1">Uncharacterized protein</fullName>
    </submittedName>
</protein>
<accession>A0ABR0AMI4</accession>
<evidence type="ECO:0000313" key="1">
    <source>
        <dbReference type="EMBL" id="KAK4026326.1"/>
    </source>
</evidence>
<organism evidence="1 2">
    <name type="scientific">Daphnia magna</name>
    <dbReference type="NCBI Taxonomy" id="35525"/>
    <lineage>
        <taxon>Eukaryota</taxon>
        <taxon>Metazoa</taxon>
        <taxon>Ecdysozoa</taxon>
        <taxon>Arthropoda</taxon>
        <taxon>Crustacea</taxon>
        <taxon>Branchiopoda</taxon>
        <taxon>Diplostraca</taxon>
        <taxon>Cladocera</taxon>
        <taxon>Anomopoda</taxon>
        <taxon>Daphniidae</taxon>
        <taxon>Daphnia</taxon>
    </lineage>
</organism>
<name>A0ABR0AMI4_9CRUS</name>
<reference evidence="1 2" key="1">
    <citation type="journal article" date="2023" name="Nucleic Acids Res.">
        <title>The hologenome of Daphnia magna reveals possible DNA methylation and microbiome-mediated evolution of the host genome.</title>
        <authorList>
            <person name="Chaturvedi A."/>
            <person name="Li X."/>
            <person name="Dhandapani V."/>
            <person name="Marshall H."/>
            <person name="Kissane S."/>
            <person name="Cuenca-Cambronero M."/>
            <person name="Asole G."/>
            <person name="Calvet F."/>
            <person name="Ruiz-Romero M."/>
            <person name="Marangio P."/>
            <person name="Guigo R."/>
            <person name="Rago D."/>
            <person name="Mirbahai L."/>
            <person name="Eastwood N."/>
            <person name="Colbourne J.K."/>
            <person name="Zhou J."/>
            <person name="Mallon E."/>
            <person name="Orsini L."/>
        </authorList>
    </citation>
    <scope>NUCLEOTIDE SEQUENCE [LARGE SCALE GENOMIC DNA]</scope>
    <source>
        <strain evidence="1">LRV0_1</strain>
    </source>
</reference>
<dbReference type="EMBL" id="JAOYFB010000038">
    <property type="protein sequence ID" value="KAK4026326.1"/>
    <property type="molecule type" value="Genomic_DNA"/>
</dbReference>
<keyword evidence="2" id="KW-1185">Reference proteome</keyword>
<proteinExistence type="predicted"/>
<comment type="caution">
    <text evidence="1">The sequence shown here is derived from an EMBL/GenBank/DDBJ whole genome shotgun (WGS) entry which is preliminary data.</text>
</comment>
<dbReference type="Proteomes" id="UP001234178">
    <property type="component" value="Unassembled WGS sequence"/>
</dbReference>
<gene>
    <name evidence="1" type="ORF">OUZ56_015333</name>
</gene>
<evidence type="ECO:0000313" key="2">
    <source>
        <dbReference type="Proteomes" id="UP001234178"/>
    </source>
</evidence>